<dbReference type="Proteomes" id="UP000002495">
    <property type="component" value="Chromosome"/>
</dbReference>
<organism evidence="2 3">
    <name type="scientific">Helicobacter hepaticus (strain ATCC 51449 / 3B1)</name>
    <dbReference type="NCBI Taxonomy" id="235279"/>
    <lineage>
        <taxon>Bacteria</taxon>
        <taxon>Pseudomonadati</taxon>
        <taxon>Campylobacterota</taxon>
        <taxon>Epsilonproteobacteria</taxon>
        <taxon>Campylobacterales</taxon>
        <taxon>Helicobacteraceae</taxon>
        <taxon>Helicobacter</taxon>
    </lineage>
</organism>
<dbReference type="PROSITE" id="PS51257">
    <property type="entry name" value="PROKAR_LIPOPROTEIN"/>
    <property type="match status" value="1"/>
</dbReference>
<evidence type="ECO:0000313" key="3">
    <source>
        <dbReference type="Proteomes" id="UP000002495"/>
    </source>
</evidence>
<evidence type="ECO:0000256" key="1">
    <source>
        <dbReference type="SAM" id="SignalP"/>
    </source>
</evidence>
<accession>Q7VF18</accession>
<feature type="chain" id="PRO_5004292737" description="Lipoprotein" evidence="1">
    <location>
        <begin position="24"/>
        <end position="474"/>
    </location>
</feature>
<protein>
    <recommendedName>
        <fullName evidence="4">Lipoprotein</fullName>
    </recommendedName>
</protein>
<dbReference type="HOGENOM" id="CLU_035715_2_0_7"/>
<evidence type="ECO:0000313" key="2">
    <source>
        <dbReference type="EMBL" id="AAP78458.1"/>
    </source>
</evidence>
<dbReference type="eggNOG" id="COG3014">
    <property type="taxonomic scope" value="Bacteria"/>
</dbReference>
<feature type="signal peptide" evidence="1">
    <location>
        <begin position="1"/>
        <end position="23"/>
    </location>
</feature>
<dbReference type="STRING" id="235279.HH_1861"/>
<reference evidence="2 3" key="1">
    <citation type="journal article" date="2003" name="Proc. Natl. Acad. Sci. U.S.A.">
        <title>The complete genome sequence of the carcinogenic bacterium Helicobacter hepaticus.</title>
        <authorList>
            <person name="Suerbaum S."/>
            <person name="Josenhans C."/>
            <person name="Sterzenbach T."/>
            <person name="Drescher B."/>
            <person name="Brandt P."/>
            <person name="Bell M."/>
            <person name="Droege M."/>
            <person name="Fartmann B."/>
            <person name="Fischer H.-P."/>
            <person name="Ge Z."/>
            <person name="Hoerster A."/>
            <person name="Holland R."/>
            <person name="Klein K."/>
            <person name="Koenig J."/>
            <person name="Macko L."/>
            <person name="Mendz G.L."/>
            <person name="Nyakatura G."/>
            <person name="Schauer D.B."/>
            <person name="Shen Z."/>
            <person name="Weber J."/>
            <person name="Frosch M."/>
            <person name="Fox J.G."/>
        </authorList>
    </citation>
    <scope>NUCLEOTIDE SEQUENCE [LARGE SCALE GENOMIC DNA]</scope>
    <source>
        <strain evidence="3">ATCC 51449 / 3B1</strain>
    </source>
</reference>
<dbReference type="AlphaFoldDB" id="Q7VF18"/>
<name>Q7VF18_HELHP</name>
<dbReference type="KEGG" id="hhe:HH_1861"/>
<keyword evidence="3" id="KW-1185">Reference proteome</keyword>
<evidence type="ECO:0008006" key="4">
    <source>
        <dbReference type="Google" id="ProtNLM"/>
    </source>
</evidence>
<keyword evidence="1" id="KW-0732">Signal</keyword>
<gene>
    <name evidence="2" type="ordered locus">HH_1861</name>
</gene>
<proteinExistence type="predicted"/>
<dbReference type="EMBL" id="AE017125">
    <property type="protein sequence ID" value="AAP78458.1"/>
    <property type="molecule type" value="Genomic_DNA"/>
</dbReference>
<sequence length="474" mass="54046">MRQIVFISMLWITIIFMTACSHHDSLQSFNKYYYGGNDEKAYKYAKDKAGKSGDVLWNLQAGVSAFTSHQEDTLNLLEQGETLFSKYESEGLMGGIFGSVGSVLVNENIRDYRGNIYEGVMFNYYKALNTMSQKDYARARVEFNRANDRQRRAKDYFNKDIQKALAQEHKQNAQDRNLQQVDTHSSISSLLQKEYSNLKNFQAYEGFINPAVSYVSALFFMLEEDYNKAMDLYKESYGINHASIINQDLQIMQKRKNSNTDARYTWFIIEDGQSAHKQDMSINLPTFYVSNNVLHVGVAIPMLVEGKISARIYQAQSTEQQNFKASEVADLDKVIANEFNKQLPFILTRTISSAILKSITQNVLDNQFGTIGALAGALYSMSTTNADVRIATALPKRVLVLQIPNNVGKFMLQADNRPLYNVHFECIKETSLQKNMQKIKNIITLCEKNDNILYLRVKGNNPTYRILKGGNIDE</sequence>